<keyword evidence="1" id="KW-1133">Transmembrane helix</keyword>
<keyword evidence="3" id="KW-1185">Reference proteome</keyword>
<feature type="transmembrane region" description="Helical" evidence="1">
    <location>
        <begin position="40"/>
        <end position="63"/>
    </location>
</feature>
<feature type="transmembrane region" description="Helical" evidence="1">
    <location>
        <begin position="107"/>
        <end position="127"/>
    </location>
</feature>
<reference evidence="3" key="1">
    <citation type="journal article" date="2019" name="Int. J. Syst. Evol. Microbiol.">
        <title>The Global Catalogue of Microorganisms (GCM) 10K type strain sequencing project: providing services to taxonomists for standard genome sequencing and annotation.</title>
        <authorList>
            <consortium name="The Broad Institute Genomics Platform"/>
            <consortium name="The Broad Institute Genome Sequencing Center for Infectious Disease"/>
            <person name="Wu L."/>
            <person name="Ma J."/>
        </authorList>
    </citation>
    <scope>NUCLEOTIDE SEQUENCE [LARGE SCALE GENOMIC DNA]</scope>
    <source>
        <strain evidence="3">CCUG 53903</strain>
    </source>
</reference>
<dbReference type="EMBL" id="JBHSPA010000031">
    <property type="protein sequence ID" value="MFC5827735.1"/>
    <property type="molecule type" value="Genomic_DNA"/>
</dbReference>
<keyword evidence="1" id="KW-0472">Membrane</keyword>
<dbReference type="RefSeq" id="WP_379517237.1">
    <property type="nucleotide sequence ID" value="NZ_JBHSPA010000031.1"/>
</dbReference>
<evidence type="ECO:0000313" key="2">
    <source>
        <dbReference type="EMBL" id="MFC5827735.1"/>
    </source>
</evidence>
<name>A0ABW1CPU8_9ACTN</name>
<dbReference type="InterPro" id="IPR025495">
    <property type="entry name" value="DUF4386"/>
</dbReference>
<feature type="transmembrane region" description="Helical" evidence="1">
    <location>
        <begin position="162"/>
        <end position="185"/>
    </location>
</feature>
<proteinExistence type="predicted"/>
<gene>
    <name evidence="2" type="ORF">ACFPZ3_28075</name>
</gene>
<accession>A0ABW1CPU8</accession>
<feature type="transmembrane region" description="Helical" evidence="1">
    <location>
        <begin position="75"/>
        <end position="95"/>
    </location>
</feature>
<evidence type="ECO:0000256" key="1">
    <source>
        <dbReference type="SAM" id="Phobius"/>
    </source>
</evidence>
<feature type="transmembrane region" description="Helical" evidence="1">
    <location>
        <begin position="134"/>
        <end position="156"/>
    </location>
</feature>
<protein>
    <submittedName>
        <fullName evidence="2">DUF4386 domain-containing protein</fullName>
    </submittedName>
</protein>
<dbReference type="Pfam" id="PF14329">
    <property type="entry name" value="DUF4386"/>
    <property type="match status" value="2"/>
</dbReference>
<sequence length="202" mass="21807">MTTRKIAVVVGALFIVQMITAMIGNTLTQAFVNGNPDRTALTVGVALMLCSGLAVVGIGFLMYRVLKGFNQKLALWYPLLRVAELAVSTACGIYLLTQLEAVPNSMLWIYIPTSIGGLVFTYLLFVSRIVPQPIAVLGLVGYALLLLGVPLEFLGLLDMDTAPGMIVLAPGGLFEVLVLPVWLFVKGFNLPQRSLPERVRTA</sequence>
<keyword evidence="1" id="KW-0812">Transmembrane</keyword>
<organism evidence="2 3">
    <name type="scientific">Nonomuraea insulae</name>
    <dbReference type="NCBI Taxonomy" id="1616787"/>
    <lineage>
        <taxon>Bacteria</taxon>
        <taxon>Bacillati</taxon>
        <taxon>Actinomycetota</taxon>
        <taxon>Actinomycetes</taxon>
        <taxon>Streptosporangiales</taxon>
        <taxon>Streptosporangiaceae</taxon>
        <taxon>Nonomuraea</taxon>
    </lineage>
</organism>
<comment type="caution">
    <text evidence="2">The sequence shown here is derived from an EMBL/GenBank/DDBJ whole genome shotgun (WGS) entry which is preliminary data.</text>
</comment>
<dbReference type="Proteomes" id="UP001596058">
    <property type="component" value="Unassembled WGS sequence"/>
</dbReference>
<evidence type="ECO:0000313" key="3">
    <source>
        <dbReference type="Proteomes" id="UP001596058"/>
    </source>
</evidence>